<evidence type="ECO:0000313" key="5">
    <source>
        <dbReference type="EMBL" id="KAK9193923.1"/>
    </source>
</evidence>
<evidence type="ECO:0000259" key="4">
    <source>
        <dbReference type="PROSITE" id="PS51667"/>
    </source>
</evidence>
<comment type="caution">
    <text evidence="5">The sequence shown here is derived from an EMBL/GenBank/DDBJ whole genome shotgun (WGS) entry which is preliminary data.</text>
</comment>
<dbReference type="PROSITE" id="PS51667">
    <property type="entry name" value="WRC"/>
    <property type="match status" value="1"/>
</dbReference>
<reference evidence="5 6" key="1">
    <citation type="submission" date="2024-05" db="EMBL/GenBank/DDBJ databases">
        <title>Haplotype-resolved chromosome-level genome assembly of Huyou (Citrus changshanensis).</title>
        <authorList>
            <person name="Miao C."/>
            <person name="Chen W."/>
            <person name="Wu Y."/>
            <person name="Wang L."/>
            <person name="Zhao S."/>
            <person name="Grierson D."/>
            <person name="Xu C."/>
            <person name="Chen K."/>
        </authorList>
    </citation>
    <scope>NUCLEOTIDE SEQUENCE [LARGE SCALE GENOMIC DNA]</scope>
    <source>
        <strain evidence="5">01-14</strain>
        <tissue evidence="5">Leaf</tissue>
    </source>
</reference>
<sequence length="177" mass="20570">MKQCRFFVLLSLIGGWREEEKAMPLKKRRFISFEVDQEGSDDIDAGDKTVKVEGKEEDTSTRCGRTDGKRWRCRGRRVEGHSMCEHHLLIRRVRYPGDNLMKREIGEDNGEGDGDDLDNEKKKKKKKKRKRTKAEEGCFGNNDDNNNNNNNSKKKVKKARSITSLLRDTVPFMHLNL</sequence>
<feature type="compositionally biased region" description="Low complexity" evidence="3">
    <location>
        <begin position="141"/>
        <end position="151"/>
    </location>
</feature>
<dbReference type="EMBL" id="JBCGBO010000006">
    <property type="protein sequence ID" value="KAK9193923.1"/>
    <property type="molecule type" value="Genomic_DNA"/>
</dbReference>
<keyword evidence="6" id="KW-1185">Reference proteome</keyword>
<accession>A0AAP0M0U8</accession>
<protein>
    <recommendedName>
        <fullName evidence="4">WRC domain-containing protein</fullName>
    </recommendedName>
</protein>
<feature type="compositionally biased region" description="Basic residues" evidence="3">
    <location>
        <begin position="122"/>
        <end position="132"/>
    </location>
</feature>
<dbReference type="AlphaFoldDB" id="A0AAP0M0U8"/>
<evidence type="ECO:0000256" key="3">
    <source>
        <dbReference type="SAM" id="MobiDB-lite"/>
    </source>
</evidence>
<feature type="domain" description="WRC" evidence="4">
    <location>
        <begin position="57"/>
        <end position="103"/>
    </location>
</feature>
<dbReference type="InterPro" id="IPR014977">
    <property type="entry name" value="WRC_dom"/>
</dbReference>
<feature type="compositionally biased region" description="Acidic residues" evidence="3">
    <location>
        <begin position="107"/>
        <end position="118"/>
    </location>
</feature>
<keyword evidence="1" id="KW-0539">Nucleus</keyword>
<evidence type="ECO:0000256" key="1">
    <source>
        <dbReference type="ARBA" id="ARBA00023242"/>
    </source>
</evidence>
<evidence type="ECO:0000313" key="6">
    <source>
        <dbReference type="Proteomes" id="UP001428341"/>
    </source>
</evidence>
<proteinExistence type="predicted"/>
<organism evidence="5 6">
    <name type="scientific">Citrus x changshan-huyou</name>
    <dbReference type="NCBI Taxonomy" id="2935761"/>
    <lineage>
        <taxon>Eukaryota</taxon>
        <taxon>Viridiplantae</taxon>
        <taxon>Streptophyta</taxon>
        <taxon>Embryophyta</taxon>
        <taxon>Tracheophyta</taxon>
        <taxon>Spermatophyta</taxon>
        <taxon>Magnoliopsida</taxon>
        <taxon>eudicotyledons</taxon>
        <taxon>Gunneridae</taxon>
        <taxon>Pentapetalae</taxon>
        <taxon>rosids</taxon>
        <taxon>malvids</taxon>
        <taxon>Sapindales</taxon>
        <taxon>Rutaceae</taxon>
        <taxon>Aurantioideae</taxon>
        <taxon>Citrus</taxon>
    </lineage>
</organism>
<evidence type="ECO:0000256" key="2">
    <source>
        <dbReference type="PROSITE-ProRule" id="PRU01002"/>
    </source>
</evidence>
<dbReference type="Proteomes" id="UP001428341">
    <property type="component" value="Unassembled WGS sequence"/>
</dbReference>
<comment type="caution">
    <text evidence="2">Lacks conserved residue(s) required for the propagation of feature annotation.</text>
</comment>
<feature type="region of interest" description="Disordered" evidence="3">
    <location>
        <begin position="104"/>
        <end position="162"/>
    </location>
</feature>
<gene>
    <name evidence="5" type="ORF">WN944_004624</name>
</gene>
<name>A0AAP0M0U8_9ROSI</name>
<dbReference type="Pfam" id="PF08879">
    <property type="entry name" value="WRC"/>
    <property type="match status" value="1"/>
</dbReference>